<protein>
    <submittedName>
        <fullName evidence="5">Cobalamin biosynthesis protein BluB @ 5,6-dimethylbenzimidazole synthase, flavin destructase family</fullName>
    </submittedName>
</protein>
<dbReference type="Pfam" id="PF00881">
    <property type="entry name" value="Nitroreductase"/>
    <property type="match status" value="1"/>
</dbReference>
<dbReference type="PANTHER" id="PTHR23026">
    <property type="entry name" value="NADPH NITROREDUCTASE"/>
    <property type="match status" value="1"/>
</dbReference>
<dbReference type="InterPro" id="IPR012825">
    <property type="entry name" value="BluB"/>
</dbReference>
<dbReference type="PANTHER" id="PTHR23026:SF90">
    <property type="entry name" value="IODOTYROSINE DEIODINASE 1"/>
    <property type="match status" value="1"/>
</dbReference>
<name>A0A3B1AXJ7_9ZZZZ</name>
<reference evidence="5" key="1">
    <citation type="submission" date="2018-06" db="EMBL/GenBank/DDBJ databases">
        <authorList>
            <person name="Zhirakovskaya E."/>
        </authorList>
    </citation>
    <scope>NUCLEOTIDE SEQUENCE</scope>
</reference>
<dbReference type="Gene3D" id="3.40.109.10">
    <property type="entry name" value="NADH Oxidase"/>
    <property type="match status" value="1"/>
</dbReference>
<dbReference type="EMBL" id="UOFS01000039">
    <property type="protein sequence ID" value="VAW98734.1"/>
    <property type="molecule type" value="Genomic_DNA"/>
</dbReference>
<dbReference type="InterPro" id="IPR029479">
    <property type="entry name" value="Nitroreductase"/>
</dbReference>
<evidence type="ECO:0000313" key="5">
    <source>
        <dbReference type="EMBL" id="VAW98734.1"/>
    </source>
</evidence>
<evidence type="ECO:0000259" key="4">
    <source>
        <dbReference type="Pfam" id="PF00881"/>
    </source>
</evidence>
<proteinExistence type="predicted"/>
<dbReference type="SUPFAM" id="SSF55469">
    <property type="entry name" value="FMN-dependent nitroreductase-like"/>
    <property type="match status" value="1"/>
</dbReference>
<keyword evidence="2" id="KW-0288">FMN</keyword>
<dbReference type="InterPro" id="IPR000415">
    <property type="entry name" value="Nitroreductase-like"/>
</dbReference>
<keyword evidence="3" id="KW-0560">Oxidoreductase</keyword>
<evidence type="ECO:0000256" key="1">
    <source>
        <dbReference type="ARBA" id="ARBA00022630"/>
    </source>
</evidence>
<keyword evidence="1" id="KW-0285">Flavoprotein</keyword>
<evidence type="ECO:0000256" key="3">
    <source>
        <dbReference type="ARBA" id="ARBA00023002"/>
    </source>
</evidence>
<feature type="domain" description="Nitroreductase" evidence="4">
    <location>
        <begin position="17"/>
        <end position="181"/>
    </location>
</feature>
<sequence>MSTNFNKTERDTLYKVIRARRDMRHFLPHSKIDDEVLERILLAGHSSPSVGMMQPWRFIRITNQLVRKNIITLVEEERQYTANLFDKKKQEFLKLKVEGIENCAELIAVVQAPDDGTIFGRRTLPEEMALCSTACAIQNMWLASRSENIGMGWVSFFDPIKLATLLNCPSDSKPVALLCLGPVKEFYPEPMLQLKGWRTTKELSSMVFENQWENK</sequence>
<dbReference type="NCBIfam" id="TIGR02476">
    <property type="entry name" value="BluB"/>
    <property type="match status" value="1"/>
</dbReference>
<accession>A0A3B1AXJ7</accession>
<gene>
    <name evidence="5" type="ORF">MNBD_GAMMA22-1309</name>
</gene>
<dbReference type="AlphaFoldDB" id="A0A3B1AXJ7"/>
<organism evidence="5">
    <name type="scientific">hydrothermal vent metagenome</name>
    <dbReference type="NCBI Taxonomy" id="652676"/>
    <lineage>
        <taxon>unclassified sequences</taxon>
        <taxon>metagenomes</taxon>
        <taxon>ecological metagenomes</taxon>
    </lineage>
</organism>
<dbReference type="GO" id="GO:0016491">
    <property type="term" value="F:oxidoreductase activity"/>
    <property type="evidence" value="ECO:0007669"/>
    <property type="project" value="UniProtKB-KW"/>
</dbReference>
<evidence type="ECO:0000256" key="2">
    <source>
        <dbReference type="ARBA" id="ARBA00022643"/>
    </source>
</evidence>
<dbReference type="InterPro" id="IPR050627">
    <property type="entry name" value="Nitroreductase/BluB"/>
</dbReference>